<evidence type="ECO:0000256" key="1">
    <source>
        <dbReference type="ARBA" id="ARBA00023015"/>
    </source>
</evidence>
<evidence type="ECO:0000313" key="8">
    <source>
        <dbReference type="Proteomes" id="UP000253529"/>
    </source>
</evidence>
<dbReference type="SUPFAM" id="SSF55781">
    <property type="entry name" value="GAF domain-like"/>
    <property type="match status" value="1"/>
</dbReference>
<reference evidence="7 8" key="1">
    <citation type="submission" date="2018-06" db="EMBL/GenBank/DDBJ databases">
        <title>Genomic Encyclopedia of Type Strains, Phase IV (KMG-IV): sequencing the most valuable type-strain genomes for metagenomic binning, comparative biology and taxonomic classification.</title>
        <authorList>
            <person name="Goeker M."/>
        </authorList>
    </citation>
    <scope>NUCLEOTIDE SEQUENCE [LARGE SCALE GENOMIC DNA]</scope>
    <source>
        <strain evidence="7 8">DSM 24875</strain>
    </source>
</reference>
<dbReference type="PROSITE" id="PS51078">
    <property type="entry name" value="ICLR_ED"/>
    <property type="match status" value="1"/>
</dbReference>
<feature type="domain" description="HTH iclR-type" evidence="5">
    <location>
        <begin position="22"/>
        <end position="83"/>
    </location>
</feature>
<dbReference type="Proteomes" id="UP000253529">
    <property type="component" value="Unassembled WGS sequence"/>
</dbReference>
<dbReference type="InterPro" id="IPR036388">
    <property type="entry name" value="WH-like_DNA-bd_sf"/>
</dbReference>
<dbReference type="Gene3D" id="1.10.10.10">
    <property type="entry name" value="Winged helix-like DNA-binding domain superfamily/Winged helix DNA-binding domain"/>
    <property type="match status" value="1"/>
</dbReference>
<dbReference type="Gene3D" id="3.30.450.40">
    <property type="match status" value="1"/>
</dbReference>
<sequence>MSEPEQGKGNAGAAAREGPARVPAVERASQIMDLVARAPQGLSASEIARRMGIAKSSAHSLCGTLSHLNLLTRRSDQSFHLGPHIMRWANAFSERSDVAAEFVTIWDEGTQFPGATITLSVLEGTEVVYIAARNSHVLPGFEFRAGMRLPAAFTATGKAFLSAMTDPEVRRLFAYGFPAPLTERSPKTVDHLLKDIAACRKRGYSIDDEGVKEGMVCFGYPVLNSRNRPIAGLAVSLPKRDFDDREIGAIVSNVREIAQKISIRLGAQV</sequence>
<dbReference type="SMART" id="SM00346">
    <property type="entry name" value="HTH_ICLR"/>
    <property type="match status" value="1"/>
</dbReference>
<dbReference type="InterPro" id="IPR036390">
    <property type="entry name" value="WH_DNA-bd_sf"/>
</dbReference>
<dbReference type="GO" id="GO:0045892">
    <property type="term" value="P:negative regulation of DNA-templated transcription"/>
    <property type="evidence" value="ECO:0007669"/>
    <property type="project" value="TreeGrafter"/>
</dbReference>
<feature type="region of interest" description="Disordered" evidence="4">
    <location>
        <begin position="1"/>
        <end position="21"/>
    </location>
</feature>
<dbReference type="Pfam" id="PF01614">
    <property type="entry name" value="IclR_C"/>
    <property type="match status" value="1"/>
</dbReference>
<evidence type="ECO:0000256" key="4">
    <source>
        <dbReference type="SAM" id="MobiDB-lite"/>
    </source>
</evidence>
<evidence type="ECO:0000259" key="6">
    <source>
        <dbReference type="PROSITE" id="PS51078"/>
    </source>
</evidence>
<dbReference type="InterPro" id="IPR050707">
    <property type="entry name" value="HTH_MetabolicPath_Reg"/>
</dbReference>
<proteinExistence type="predicted"/>
<comment type="caution">
    <text evidence="7">The sequence shown here is derived from an EMBL/GenBank/DDBJ whole genome shotgun (WGS) entry which is preliminary data.</text>
</comment>
<protein>
    <submittedName>
        <fullName evidence="7">IclR family transcriptional regulator</fullName>
    </submittedName>
</protein>
<dbReference type="PANTHER" id="PTHR30136">
    <property type="entry name" value="HELIX-TURN-HELIX TRANSCRIPTIONAL REGULATOR, ICLR FAMILY"/>
    <property type="match status" value="1"/>
</dbReference>
<dbReference type="AlphaFoldDB" id="A0A366FN82"/>
<organism evidence="7 8">
    <name type="scientific">Roseiarcus fermentans</name>
    <dbReference type="NCBI Taxonomy" id="1473586"/>
    <lineage>
        <taxon>Bacteria</taxon>
        <taxon>Pseudomonadati</taxon>
        <taxon>Pseudomonadota</taxon>
        <taxon>Alphaproteobacteria</taxon>
        <taxon>Hyphomicrobiales</taxon>
        <taxon>Roseiarcaceae</taxon>
        <taxon>Roseiarcus</taxon>
    </lineage>
</organism>
<dbReference type="SUPFAM" id="SSF46785">
    <property type="entry name" value="Winged helix' DNA-binding domain"/>
    <property type="match status" value="1"/>
</dbReference>
<keyword evidence="8" id="KW-1185">Reference proteome</keyword>
<dbReference type="GO" id="GO:0003700">
    <property type="term" value="F:DNA-binding transcription factor activity"/>
    <property type="evidence" value="ECO:0007669"/>
    <property type="project" value="TreeGrafter"/>
</dbReference>
<keyword evidence="1" id="KW-0805">Transcription regulation</keyword>
<keyword evidence="3" id="KW-0804">Transcription</keyword>
<evidence type="ECO:0000256" key="3">
    <source>
        <dbReference type="ARBA" id="ARBA00023163"/>
    </source>
</evidence>
<dbReference type="InterPro" id="IPR005471">
    <property type="entry name" value="Tscrpt_reg_IclR_N"/>
</dbReference>
<evidence type="ECO:0000256" key="2">
    <source>
        <dbReference type="ARBA" id="ARBA00023125"/>
    </source>
</evidence>
<keyword evidence="2" id="KW-0238">DNA-binding</keyword>
<dbReference type="Pfam" id="PF09339">
    <property type="entry name" value="HTH_IclR"/>
    <property type="match status" value="1"/>
</dbReference>
<dbReference type="EMBL" id="QNRK01000006">
    <property type="protein sequence ID" value="RBP16153.1"/>
    <property type="molecule type" value="Genomic_DNA"/>
</dbReference>
<dbReference type="InterPro" id="IPR014757">
    <property type="entry name" value="Tscrpt_reg_IclR_C"/>
</dbReference>
<gene>
    <name evidence="7" type="ORF">DFR50_106115</name>
</gene>
<name>A0A366FN82_9HYPH</name>
<evidence type="ECO:0000313" key="7">
    <source>
        <dbReference type="EMBL" id="RBP16153.1"/>
    </source>
</evidence>
<evidence type="ECO:0000259" key="5">
    <source>
        <dbReference type="PROSITE" id="PS51077"/>
    </source>
</evidence>
<feature type="domain" description="IclR-ED" evidence="6">
    <location>
        <begin position="84"/>
        <end position="267"/>
    </location>
</feature>
<dbReference type="GO" id="GO:0003677">
    <property type="term" value="F:DNA binding"/>
    <property type="evidence" value="ECO:0007669"/>
    <property type="project" value="UniProtKB-KW"/>
</dbReference>
<dbReference type="PANTHER" id="PTHR30136:SF24">
    <property type="entry name" value="HTH-TYPE TRANSCRIPTIONAL REPRESSOR ALLR"/>
    <property type="match status" value="1"/>
</dbReference>
<dbReference type="InterPro" id="IPR029016">
    <property type="entry name" value="GAF-like_dom_sf"/>
</dbReference>
<dbReference type="PROSITE" id="PS51077">
    <property type="entry name" value="HTH_ICLR"/>
    <property type="match status" value="1"/>
</dbReference>
<accession>A0A366FN82</accession>